<feature type="transmembrane region" description="Helical" evidence="2">
    <location>
        <begin position="173"/>
        <end position="197"/>
    </location>
</feature>
<reference evidence="4 5" key="1">
    <citation type="journal article" date="2012" name="Science">
        <title>The Paleozoic origin of enzymatic lignin decomposition reconstructed from 31 fungal genomes.</title>
        <authorList>
            <person name="Floudas D."/>
            <person name="Binder M."/>
            <person name="Riley R."/>
            <person name="Barry K."/>
            <person name="Blanchette R.A."/>
            <person name="Henrissat B."/>
            <person name="Martinez A.T."/>
            <person name="Otillar R."/>
            <person name="Spatafora J.W."/>
            <person name="Yadav J.S."/>
            <person name="Aerts A."/>
            <person name="Benoit I."/>
            <person name="Boyd A."/>
            <person name="Carlson A."/>
            <person name="Copeland A."/>
            <person name="Coutinho P.M."/>
            <person name="de Vries R.P."/>
            <person name="Ferreira P."/>
            <person name="Findley K."/>
            <person name="Foster B."/>
            <person name="Gaskell J."/>
            <person name="Glotzer D."/>
            <person name="Gorecki P."/>
            <person name="Heitman J."/>
            <person name="Hesse C."/>
            <person name="Hori C."/>
            <person name="Igarashi K."/>
            <person name="Jurgens J.A."/>
            <person name="Kallen N."/>
            <person name="Kersten P."/>
            <person name="Kohler A."/>
            <person name="Kuees U."/>
            <person name="Kumar T.K.A."/>
            <person name="Kuo A."/>
            <person name="LaButti K."/>
            <person name="Larrondo L.F."/>
            <person name="Lindquist E."/>
            <person name="Ling A."/>
            <person name="Lombard V."/>
            <person name="Lucas S."/>
            <person name="Lundell T."/>
            <person name="Martin R."/>
            <person name="McLaughlin D.J."/>
            <person name="Morgenstern I."/>
            <person name="Morin E."/>
            <person name="Murat C."/>
            <person name="Nagy L.G."/>
            <person name="Nolan M."/>
            <person name="Ohm R.A."/>
            <person name="Patyshakuliyeva A."/>
            <person name="Rokas A."/>
            <person name="Ruiz-Duenas F.J."/>
            <person name="Sabat G."/>
            <person name="Salamov A."/>
            <person name="Samejima M."/>
            <person name="Schmutz J."/>
            <person name="Slot J.C."/>
            <person name="St John F."/>
            <person name="Stenlid J."/>
            <person name="Sun H."/>
            <person name="Sun S."/>
            <person name="Syed K."/>
            <person name="Tsang A."/>
            <person name="Wiebenga A."/>
            <person name="Young D."/>
            <person name="Pisabarro A."/>
            <person name="Eastwood D.C."/>
            <person name="Martin F."/>
            <person name="Cullen D."/>
            <person name="Grigoriev I.V."/>
            <person name="Hibbett D.S."/>
        </authorList>
    </citation>
    <scope>NUCLEOTIDE SEQUENCE</scope>
    <source>
        <strain evidence="5">FP-58527</strain>
    </source>
</reference>
<dbReference type="GO" id="GO:0019005">
    <property type="term" value="C:SCF ubiquitin ligase complex"/>
    <property type="evidence" value="ECO:0007669"/>
    <property type="project" value="TreeGrafter"/>
</dbReference>
<sequence>MHAIDLTMLFWYMGVLAQYLILPPSHAVDPTTVDFAGNREWMMILYALAKLYDRPRFSILPHVLVFGSFVVHLPRVPHPEDFAFGILLFAFSWMVVDLHLPWSTSPLHLVPAELILPRSVLILHGVSRVFLPVVTFFLPALLLSLFLLSTSLADLFPNSVAIVLAPAPMESRIAFLSLFAVLFLLMICSLIMLITVYPTFASKAMLSPWDKYSRPIGLEARRFYIRTVVQYSDPYFFPAPFNALRLLIRLPEMVATVFGDRGSASRVPAIRLVERVVWRVTIAPLAASAPTATALSTRHMLLSIPSLTSLCIRVFADNLKKLSENPPLWGDVRSWLKALPDPLAQRVFTALKSTCPQLLDDELITTFFIRAPAVALDRGLPGVNRRTFVGIRDSPVRRQPQELHLTGFDKDPDNVFASVVSNLPDLRVLVLRSCARAAEKTCNAVAQNCPKLSVLNLSYTSATPVQVASVLLACPEIEVLKAAGISSWTDAALNHLTAACKSIDGFSLPKLRTLKLRQTSLSDNALAPFLRLCPNLRRVDLSFTHVLHPSHLLDGKPLEKLSLTSTKVTGNELLATVNQFPGLVTLCIGALGGGQGSTASIVNTSAMTMGDTTLRDLTDILEPYSRLERVDLVANIKLGRFGHGVDSAIGDFVRRVGRRCKTLNLSGMPLIRSSDLEGLLQESAGGGPPRIEVLLLNNTPVDDDAAPYISACDDLESLAVSGTKLSSSGLFPIIHACPKLQKLDLTSCRGVKISDRRRFFEVIDIHRFLQHVGTPLMALRTEPAHPMWLRATTDIESPELTIFYRVLTAAYAHGAPAVPQRPHLLVPPPIPGTKRSKDMIDWEGKRRQAGSDDEADSSDEEGVRRTRRRVRGKQKMRGDVVSADALSKELYVPFGEWAWTAHQLMKNVQTKIHISGAWSMLDQTQMPQFCSELAVLKSSHHLRSLQGDVVPALISATYTGIDASLNMALPHPSFWMEASPDMPFILKEEVVSAYEKLHYRGVIHGKPQLRNMLICADGRVKLVDFQASRALDAFLVVGIHPATHADIDLEIRQVKFKLDYDHWVDDVDCEPRRFVAPGQTEEDLRSALRDFENVIAEKQKEYDEQILTQLQGAQSSGAVPPSEDDEQETLQRHIREANAEAAAATEYPFPSRVIAKTYDGRTIGMEEYGYDLPRASSSSAFTRPKDPIVRDYGAVVPPSEPLQSNPYPKTSWSTDAGFNGGDLPRASSSTNVESKPVKVIDYAAQPYYGHQGYYVPHPPTETRAGIERVRHIRETNRETAEQMGFGPCYARKDNYCIPPSYKRPPSDRPWFTTISLGKLKRRREADMEREEHVNYPHVPKRQKVEDDQAEALALQLVASDECIQIRQPVPARDASRRPSGSGRAKSKRPARDPETGKLVPVPILLPPRPREFRKLPARREFWTGEREPCLSPKLGPPRLPVAPDESRAILGAFV</sequence>
<keyword evidence="5" id="KW-1185">Reference proteome</keyword>
<dbReference type="eggNOG" id="ENOG502SAW1">
    <property type="taxonomic scope" value="Eukaryota"/>
</dbReference>
<feature type="signal peptide" evidence="3">
    <location>
        <begin position="1"/>
        <end position="17"/>
    </location>
</feature>
<evidence type="ECO:0000256" key="1">
    <source>
        <dbReference type="SAM" id="MobiDB-lite"/>
    </source>
</evidence>
<dbReference type="InParanoid" id="S8G1T6"/>
<evidence type="ECO:0008006" key="6">
    <source>
        <dbReference type="Google" id="ProtNLM"/>
    </source>
</evidence>
<feature type="compositionally biased region" description="Basic residues" evidence="1">
    <location>
        <begin position="865"/>
        <end position="875"/>
    </location>
</feature>
<accession>S8G1T6</accession>
<dbReference type="InterPro" id="IPR011009">
    <property type="entry name" value="Kinase-like_dom_sf"/>
</dbReference>
<dbReference type="HOGENOM" id="CLU_251151_0_0_1"/>
<evidence type="ECO:0000256" key="3">
    <source>
        <dbReference type="SAM" id="SignalP"/>
    </source>
</evidence>
<feature type="transmembrane region" description="Helical" evidence="2">
    <location>
        <begin position="129"/>
        <end position="152"/>
    </location>
</feature>
<organism evidence="4 5">
    <name type="scientific">Fomitopsis schrenkii</name>
    <name type="common">Brown rot fungus</name>
    <dbReference type="NCBI Taxonomy" id="2126942"/>
    <lineage>
        <taxon>Eukaryota</taxon>
        <taxon>Fungi</taxon>
        <taxon>Dikarya</taxon>
        <taxon>Basidiomycota</taxon>
        <taxon>Agaricomycotina</taxon>
        <taxon>Agaricomycetes</taxon>
        <taxon>Polyporales</taxon>
        <taxon>Fomitopsis</taxon>
    </lineage>
</organism>
<dbReference type="Gene3D" id="1.10.510.10">
    <property type="entry name" value="Transferase(Phosphotransferase) domain 1"/>
    <property type="match status" value="1"/>
</dbReference>
<dbReference type="GO" id="GO:0031146">
    <property type="term" value="P:SCF-dependent proteasomal ubiquitin-dependent protein catabolic process"/>
    <property type="evidence" value="ECO:0007669"/>
    <property type="project" value="TreeGrafter"/>
</dbReference>
<dbReference type="OrthoDB" id="550575at2759"/>
<gene>
    <name evidence="4" type="ORF">FOMPIDRAFT_1113865</name>
</gene>
<evidence type="ECO:0000256" key="2">
    <source>
        <dbReference type="SAM" id="Phobius"/>
    </source>
</evidence>
<feature type="chain" id="PRO_5004564348" description="Protein kinase domain-containing protein" evidence="3">
    <location>
        <begin position="18"/>
        <end position="1454"/>
    </location>
</feature>
<dbReference type="InterPro" id="IPR032675">
    <property type="entry name" value="LRR_dom_sf"/>
</dbReference>
<feature type="non-terminal residue" evidence="4">
    <location>
        <position position="1454"/>
    </location>
</feature>
<keyword evidence="2" id="KW-0472">Membrane</keyword>
<dbReference type="PANTHER" id="PTHR13318">
    <property type="entry name" value="PARTNER OF PAIRED, ISOFORM B-RELATED"/>
    <property type="match status" value="1"/>
</dbReference>
<dbReference type="EMBL" id="KE504127">
    <property type="protein sequence ID" value="EPT04265.1"/>
    <property type="molecule type" value="Genomic_DNA"/>
</dbReference>
<proteinExistence type="predicted"/>
<name>S8G1T6_FOMSC</name>
<dbReference type="SUPFAM" id="SSF56112">
    <property type="entry name" value="Protein kinase-like (PK-like)"/>
    <property type="match status" value="1"/>
</dbReference>
<keyword evidence="3" id="KW-0732">Signal</keyword>
<evidence type="ECO:0000313" key="5">
    <source>
        <dbReference type="Proteomes" id="UP000015241"/>
    </source>
</evidence>
<keyword evidence="2" id="KW-0812">Transmembrane</keyword>
<feature type="region of interest" description="Disordered" evidence="1">
    <location>
        <begin position="844"/>
        <end position="875"/>
    </location>
</feature>
<evidence type="ECO:0000313" key="4">
    <source>
        <dbReference type="EMBL" id="EPT04265.1"/>
    </source>
</evidence>
<feature type="region of interest" description="Disordered" evidence="1">
    <location>
        <begin position="1367"/>
        <end position="1405"/>
    </location>
</feature>
<keyword evidence="2" id="KW-1133">Transmembrane helix</keyword>
<dbReference type="SUPFAM" id="SSF52047">
    <property type="entry name" value="RNI-like"/>
    <property type="match status" value="1"/>
</dbReference>
<dbReference type="Gene3D" id="3.80.10.10">
    <property type="entry name" value="Ribonuclease Inhibitor"/>
    <property type="match status" value="2"/>
</dbReference>
<protein>
    <recommendedName>
        <fullName evidence="6">Protein kinase domain-containing protein</fullName>
    </recommendedName>
</protein>
<dbReference type="STRING" id="743788.S8G1T6"/>
<feature type="compositionally biased region" description="Acidic residues" evidence="1">
    <location>
        <begin position="851"/>
        <end position="860"/>
    </location>
</feature>
<dbReference type="Proteomes" id="UP000015241">
    <property type="component" value="Unassembled WGS sequence"/>
</dbReference>